<accession>A0A4T0GMV9</accession>
<dbReference type="Gene3D" id="3.50.50.60">
    <property type="entry name" value="FAD/NAD(P)-binding domain"/>
    <property type="match status" value="1"/>
</dbReference>
<organism evidence="2 3">
    <name type="scientific">Wallemia ichthyophaga</name>
    <dbReference type="NCBI Taxonomy" id="245174"/>
    <lineage>
        <taxon>Eukaryota</taxon>
        <taxon>Fungi</taxon>
        <taxon>Dikarya</taxon>
        <taxon>Basidiomycota</taxon>
        <taxon>Wallemiomycotina</taxon>
        <taxon>Wallemiomycetes</taxon>
        <taxon>Wallemiales</taxon>
        <taxon>Wallemiaceae</taxon>
        <taxon>Wallemia</taxon>
    </lineage>
</organism>
<feature type="region of interest" description="Disordered" evidence="1">
    <location>
        <begin position="406"/>
        <end position="450"/>
    </location>
</feature>
<comment type="caution">
    <text evidence="2">The sequence shown here is derived from an EMBL/GenBank/DDBJ whole genome shotgun (WGS) entry which is preliminary data.</text>
</comment>
<reference evidence="2 3" key="1">
    <citation type="submission" date="2019-03" db="EMBL/GenBank/DDBJ databases">
        <title>Sequencing 23 genomes of Wallemia ichthyophaga.</title>
        <authorList>
            <person name="Gostincar C."/>
        </authorList>
    </citation>
    <scope>NUCLEOTIDE SEQUENCE [LARGE SCALE GENOMIC DNA]</scope>
    <source>
        <strain evidence="2 3">EXF-8621</strain>
    </source>
</reference>
<dbReference type="AlphaFoldDB" id="A0A4T0GMV9"/>
<evidence type="ECO:0000313" key="2">
    <source>
        <dbReference type="EMBL" id="TIB15671.1"/>
    </source>
</evidence>
<evidence type="ECO:0000313" key="3">
    <source>
        <dbReference type="Proteomes" id="UP000306954"/>
    </source>
</evidence>
<evidence type="ECO:0008006" key="4">
    <source>
        <dbReference type="Google" id="ProtNLM"/>
    </source>
</evidence>
<dbReference type="GO" id="GO:0016491">
    <property type="term" value="F:oxidoreductase activity"/>
    <property type="evidence" value="ECO:0007669"/>
    <property type="project" value="TreeGrafter"/>
</dbReference>
<dbReference type="EMBL" id="SPOF01000006">
    <property type="protein sequence ID" value="TIB15671.1"/>
    <property type="molecule type" value="Genomic_DNA"/>
</dbReference>
<dbReference type="PANTHER" id="PTHR42923">
    <property type="entry name" value="PROTOPORPHYRINOGEN OXIDASE"/>
    <property type="match status" value="1"/>
</dbReference>
<proteinExistence type="predicted"/>
<dbReference type="Pfam" id="PF13450">
    <property type="entry name" value="NAD_binding_8"/>
    <property type="match status" value="1"/>
</dbReference>
<dbReference type="SUPFAM" id="SSF51905">
    <property type="entry name" value="FAD/NAD(P)-binding domain"/>
    <property type="match status" value="1"/>
</dbReference>
<feature type="compositionally biased region" description="Basic and acidic residues" evidence="1">
    <location>
        <begin position="425"/>
        <end position="434"/>
    </location>
</feature>
<dbReference type="InterPro" id="IPR036188">
    <property type="entry name" value="FAD/NAD-bd_sf"/>
</dbReference>
<name>A0A4T0GMV9_WALIC</name>
<dbReference type="InterPro" id="IPR050464">
    <property type="entry name" value="Zeta_carotene_desat/Oxidored"/>
</dbReference>
<dbReference type="Proteomes" id="UP000306954">
    <property type="component" value="Unassembled WGS sequence"/>
</dbReference>
<protein>
    <recommendedName>
        <fullName evidence="4">Amine oxidase domain-containing protein</fullName>
    </recommendedName>
</protein>
<gene>
    <name evidence="2" type="ORF">E3P90_00813</name>
</gene>
<dbReference type="OrthoDB" id="2019015at2759"/>
<dbReference type="PANTHER" id="PTHR42923:SF20">
    <property type="entry name" value="FLAVIN-CONTAINING AMINE OXIDASEDEHYDROGENASE"/>
    <property type="match status" value="1"/>
</dbReference>
<evidence type="ECO:0000256" key="1">
    <source>
        <dbReference type="SAM" id="MobiDB-lite"/>
    </source>
</evidence>
<sequence>MSNSNSKQSILIIGAGCSGMAAAYSLSLQPQNYNVTLTDKSHTLGGSATSYELDDHLFGADYINDGVQGASPVFHNTLSMFESVLGFRASDVGMQISFGNTVDSFWSNVFPSHLVDQFQQDIKKVSRADALHPFKLTLNLQFGRVLNTIKRFEIFFALIPVDKMLKIFNFHPSFGDRMVYPLVALFFGTGNETKHISSAILERVFLDPSMRLFEFSEKSLLASVPHMKAFPELSRIYGKWKSKIQSNGNVKILASNQVNSIERGTKEAKNAGGNIRASLTDLKNSHHRFESFDQVIFACDADSALKILDAGSGSTWRERKILGNVLYKWDVTVTHHDYDYMRKNYQMTYDSKYNAERYDLDSKKAFEFAQKHWRPLYLIKMYEEDPSQVEMSFDLTHYQGQFEGMPSVGTDADLKPQDAPPTERQAGDQGKEHSQSATSDGSQHIERDKTLPVPKNHVYQTIYLDQDSSDRWTKYQVNRDKIILEKWWKQQSHRFQHYAGTVPWLWTINGKNNTCFAGAYTLVNMHEVAMVSGFSAAYQLGAPYPFKDDENCARLFRLYLLLAHMSRMRSEDRSGFFS</sequence>